<evidence type="ECO:0000313" key="6">
    <source>
        <dbReference type="Proteomes" id="UP000005090"/>
    </source>
</evidence>
<keyword evidence="3" id="KW-0998">Cell outer membrane</keyword>
<gene>
    <name evidence="5" type="ORF">Metal_2217</name>
</gene>
<protein>
    <submittedName>
        <fullName evidence="5">Uncharacterized protein</fullName>
    </submittedName>
</protein>
<dbReference type="eggNOG" id="ENOG50342Z3">
    <property type="taxonomic scope" value="Bacteria"/>
</dbReference>
<keyword evidence="2" id="KW-0472">Membrane</keyword>
<evidence type="ECO:0000256" key="2">
    <source>
        <dbReference type="ARBA" id="ARBA00023136"/>
    </source>
</evidence>
<dbReference type="STRING" id="686340.Metal_2217"/>
<dbReference type="GO" id="GO:0009279">
    <property type="term" value="C:cell outer membrane"/>
    <property type="evidence" value="ECO:0007669"/>
    <property type="project" value="UniProtKB-SubCell"/>
</dbReference>
<dbReference type="Gene3D" id="2.40.170.20">
    <property type="entry name" value="TonB-dependent receptor, beta-barrel domain"/>
    <property type="match status" value="1"/>
</dbReference>
<evidence type="ECO:0000256" key="1">
    <source>
        <dbReference type="ARBA" id="ARBA00004442"/>
    </source>
</evidence>
<reference evidence="5 6" key="1">
    <citation type="journal article" date="2013" name="Genome Announc.">
        <title>Genome Sequence of the Obligate Gammaproteobacterial Methanotroph Methylomicrobium album Strain BG8.</title>
        <authorList>
            <person name="Kits K.D."/>
            <person name="Kalyuzhnaya M.G."/>
            <person name="Klotz M.G."/>
            <person name="Jetten M.S."/>
            <person name="Op den Camp H.J."/>
            <person name="Vuilleumier S."/>
            <person name="Bringel F."/>
            <person name="Dispirito A.A."/>
            <person name="Murrell J.C."/>
            <person name="Bruce D."/>
            <person name="Cheng J.F."/>
            <person name="Copeland A."/>
            <person name="Goodwin L."/>
            <person name="Hauser L."/>
            <person name="Lajus A."/>
            <person name="Land M.L."/>
            <person name="Lapidus A."/>
            <person name="Lucas S."/>
            <person name="Medigue C."/>
            <person name="Pitluck S."/>
            <person name="Woyke T."/>
            <person name="Zeytun A."/>
            <person name="Stein L.Y."/>
        </authorList>
    </citation>
    <scope>NUCLEOTIDE SEQUENCE [LARGE SCALE GENOMIC DNA]</scope>
    <source>
        <strain evidence="5 6">BG8</strain>
    </source>
</reference>
<evidence type="ECO:0000313" key="5">
    <source>
        <dbReference type="EMBL" id="EIC29964.1"/>
    </source>
</evidence>
<feature type="signal peptide" evidence="4">
    <location>
        <begin position="1"/>
        <end position="24"/>
    </location>
</feature>
<dbReference type="EMBL" id="CM001475">
    <property type="protein sequence ID" value="EIC29964.1"/>
    <property type="molecule type" value="Genomic_DNA"/>
</dbReference>
<dbReference type="InterPro" id="IPR036942">
    <property type="entry name" value="Beta-barrel_TonB_sf"/>
</dbReference>
<dbReference type="SUPFAM" id="SSF56935">
    <property type="entry name" value="Porins"/>
    <property type="match status" value="1"/>
</dbReference>
<feature type="chain" id="PRO_5003613523" evidence="4">
    <location>
        <begin position="25"/>
        <end position="336"/>
    </location>
</feature>
<accession>H8GG40</accession>
<evidence type="ECO:0000256" key="4">
    <source>
        <dbReference type="SAM" id="SignalP"/>
    </source>
</evidence>
<comment type="subcellular location">
    <subcellularLocation>
        <location evidence="1">Cell outer membrane</location>
    </subcellularLocation>
</comment>
<organism evidence="5 6">
    <name type="scientific">Methylomicrobium album BG8</name>
    <dbReference type="NCBI Taxonomy" id="686340"/>
    <lineage>
        <taxon>Bacteria</taxon>
        <taxon>Pseudomonadati</taxon>
        <taxon>Pseudomonadota</taxon>
        <taxon>Gammaproteobacteria</taxon>
        <taxon>Methylococcales</taxon>
        <taxon>Methylococcaceae</taxon>
        <taxon>Methylomicrobium</taxon>
    </lineage>
</organism>
<proteinExistence type="predicted"/>
<dbReference type="RefSeq" id="WP_005372249.1">
    <property type="nucleotide sequence ID" value="NZ_CM001475.1"/>
</dbReference>
<name>H8GG40_METAL</name>
<dbReference type="AlphaFoldDB" id="H8GG40"/>
<sequence>MRAITRSKLLPSALWIAVCGSADAHAESGWKIGAEANAFYTDDAALFSVSRRLSLKDDPTQPIVDRPGQGGDFVYEPSAEVDWIGRNRFGLLRVSLDAGAYLFTRQTRFSHGLFEFTASQSFASGTQVSLLYNVTPDLYLGRNLFRALDGEEFEGNESLTNHYGSIHLDQALNESVTVRLLGRYGVRIYNEPFQHRDTEFWTVGPHFEWRIGPGTELLIGYHYEHGSAAQQKSPHFPDDVSYVNHYASAELSLRPAEKLTANFIFDYEKNDFTSTNRSDEHFGAAEIVYQGEIELRYEMTEHAGIKLGWQHGRRKLTTEERAVKNNNVWLGLEYSY</sequence>
<keyword evidence="6" id="KW-1185">Reference proteome</keyword>
<keyword evidence="4" id="KW-0732">Signal</keyword>
<dbReference type="HOGENOM" id="CLU_825862_0_0_6"/>
<evidence type="ECO:0000256" key="3">
    <source>
        <dbReference type="ARBA" id="ARBA00023237"/>
    </source>
</evidence>
<dbReference type="Proteomes" id="UP000005090">
    <property type="component" value="Chromosome"/>
</dbReference>